<evidence type="ECO:0000256" key="4">
    <source>
        <dbReference type="PROSITE-ProRule" id="PRU00134"/>
    </source>
</evidence>
<evidence type="ECO:0000256" key="1">
    <source>
        <dbReference type="ARBA" id="ARBA00022723"/>
    </source>
</evidence>
<feature type="domain" description="MYND-type" evidence="5">
    <location>
        <begin position="17"/>
        <end position="58"/>
    </location>
</feature>
<dbReference type="GO" id="GO:0008270">
    <property type="term" value="F:zinc ion binding"/>
    <property type="evidence" value="ECO:0007669"/>
    <property type="project" value="UniProtKB-KW"/>
</dbReference>
<keyword evidence="1" id="KW-0479">Metal-binding</keyword>
<dbReference type="Pfam" id="PF01753">
    <property type="entry name" value="zf-MYND"/>
    <property type="match status" value="1"/>
</dbReference>
<protein>
    <recommendedName>
        <fullName evidence="5">MYND-type domain-containing protein</fullName>
    </recommendedName>
</protein>
<organism evidence="6 7">
    <name type="scientific">Mycena metata</name>
    <dbReference type="NCBI Taxonomy" id="1033252"/>
    <lineage>
        <taxon>Eukaryota</taxon>
        <taxon>Fungi</taxon>
        <taxon>Dikarya</taxon>
        <taxon>Basidiomycota</taxon>
        <taxon>Agaricomycotina</taxon>
        <taxon>Agaricomycetes</taxon>
        <taxon>Agaricomycetidae</taxon>
        <taxon>Agaricales</taxon>
        <taxon>Marasmiineae</taxon>
        <taxon>Mycenaceae</taxon>
        <taxon>Mycena</taxon>
    </lineage>
</organism>
<evidence type="ECO:0000313" key="6">
    <source>
        <dbReference type="EMBL" id="KAJ7754490.1"/>
    </source>
</evidence>
<dbReference type="InterPro" id="IPR002893">
    <property type="entry name" value="Znf_MYND"/>
</dbReference>
<dbReference type="PROSITE" id="PS50865">
    <property type="entry name" value="ZF_MYND_2"/>
    <property type="match status" value="1"/>
</dbReference>
<name>A0AAD7J0H9_9AGAR</name>
<comment type="caution">
    <text evidence="6">The sequence shown here is derived from an EMBL/GenBank/DDBJ whole genome shotgun (WGS) entry which is preliminary data.</text>
</comment>
<dbReference type="SUPFAM" id="SSF144232">
    <property type="entry name" value="HIT/MYND zinc finger-like"/>
    <property type="match status" value="1"/>
</dbReference>
<reference evidence="6" key="1">
    <citation type="submission" date="2023-03" db="EMBL/GenBank/DDBJ databases">
        <title>Massive genome expansion in bonnet fungi (Mycena s.s.) driven by repeated elements and novel gene families across ecological guilds.</title>
        <authorList>
            <consortium name="Lawrence Berkeley National Laboratory"/>
            <person name="Harder C.B."/>
            <person name="Miyauchi S."/>
            <person name="Viragh M."/>
            <person name="Kuo A."/>
            <person name="Thoen E."/>
            <person name="Andreopoulos B."/>
            <person name="Lu D."/>
            <person name="Skrede I."/>
            <person name="Drula E."/>
            <person name="Henrissat B."/>
            <person name="Morin E."/>
            <person name="Kohler A."/>
            <person name="Barry K."/>
            <person name="LaButti K."/>
            <person name="Morin E."/>
            <person name="Salamov A."/>
            <person name="Lipzen A."/>
            <person name="Mereny Z."/>
            <person name="Hegedus B."/>
            <person name="Baldrian P."/>
            <person name="Stursova M."/>
            <person name="Weitz H."/>
            <person name="Taylor A."/>
            <person name="Grigoriev I.V."/>
            <person name="Nagy L.G."/>
            <person name="Martin F."/>
            <person name="Kauserud H."/>
        </authorList>
    </citation>
    <scope>NUCLEOTIDE SEQUENCE</scope>
    <source>
        <strain evidence="6">CBHHK182m</strain>
    </source>
</reference>
<gene>
    <name evidence="6" type="ORF">B0H16DRAFT_1458983</name>
</gene>
<keyword evidence="3" id="KW-0862">Zinc</keyword>
<sequence>MSNTSSLSAEILAFRTCAVCYKPETKKVKFGRCGKCKKPAYCSVECQKKGWKTHKETCRFQAENRESLPARGTQERDMLSGIKKWFSKHTQLLVYVGTHAMGLQNPARAASMLATHMLVLILDPSPSGVHGDFIFKAAAVSAMQEYGLNDATCAALAKRVSDVAKDNRHSLTIAPRPPGACTALRASGR</sequence>
<accession>A0AAD7J0H9</accession>
<dbReference type="PROSITE" id="PS01360">
    <property type="entry name" value="ZF_MYND_1"/>
    <property type="match status" value="1"/>
</dbReference>
<evidence type="ECO:0000259" key="5">
    <source>
        <dbReference type="PROSITE" id="PS50865"/>
    </source>
</evidence>
<keyword evidence="7" id="KW-1185">Reference proteome</keyword>
<dbReference type="EMBL" id="JARKIB010000052">
    <property type="protein sequence ID" value="KAJ7754490.1"/>
    <property type="molecule type" value="Genomic_DNA"/>
</dbReference>
<dbReference type="AlphaFoldDB" id="A0AAD7J0H9"/>
<evidence type="ECO:0000313" key="7">
    <source>
        <dbReference type="Proteomes" id="UP001215598"/>
    </source>
</evidence>
<dbReference type="Proteomes" id="UP001215598">
    <property type="component" value="Unassembled WGS sequence"/>
</dbReference>
<evidence type="ECO:0000256" key="3">
    <source>
        <dbReference type="ARBA" id="ARBA00022833"/>
    </source>
</evidence>
<proteinExistence type="predicted"/>
<keyword evidence="2 4" id="KW-0863">Zinc-finger</keyword>
<evidence type="ECO:0000256" key="2">
    <source>
        <dbReference type="ARBA" id="ARBA00022771"/>
    </source>
</evidence>
<dbReference type="Gene3D" id="6.10.140.2220">
    <property type="match status" value="1"/>
</dbReference>